<dbReference type="CDD" id="cd04301">
    <property type="entry name" value="NAT_SF"/>
    <property type="match status" value="1"/>
</dbReference>
<proteinExistence type="predicted"/>
<evidence type="ECO:0000313" key="2">
    <source>
        <dbReference type="EMBL" id="ALU97124.1"/>
    </source>
</evidence>
<dbReference type="GeneID" id="27786577"/>
<dbReference type="RefSeq" id="WP_010058353.1">
    <property type="nucleotide sequence ID" value="NZ_CP013738.1"/>
</dbReference>
<sequence>MRHSTTPPDPSPSSPGTLIRDMRIDDCEAVATIRVRGWQHAYRGLLPQPYLDRMDIAEETGQRRRYFEERGETVNVVAERPDGTVTGWACVGPHRAEDHGLPGCELYAIYVLPEQIGTGTGRALLAELTDRATDAGHADMALWVLRGNGPARRFYERAGFRPDGGEDTFLAGGTLVTEVRYVRPLTPPAVRPLTPPAAD</sequence>
<organism evidence="2 3">
    <name type="scientific">Streptomyces globisporus C-1027</name>
    <dbReference type="NCBI Taxonomy" id="1172567"/>
    <lineage>
        <taxon>Bacteria</taxon>
        <taxon>Bacillati</taxon>
        <taxon>Actinomycetota</taxon>
        <taxon>Actinomycetes</taxon>
        <taxon>Kitasatosporales</taxon>
        <taxon>Streptomycetaceae</taxon>
        <taxon>Streptomyces</taxon>
    </lineage>
</organism>
<keyword evidence="2" id="KW-0808">Transferase</keyword>
<reference evidence="2 3" key="1">
    <citation type="journal article" date="2012" name="J. Bacteriol.">
        <title>Draft genome sequence of Streptomyces globisporus C-1027, which produces an antitumor antibiotic consisting of a nine-membered enediyne with a chromoprotein.</title>
        <authorList>
            <person name="Wang L."/>
            <person name="Wang S."/>
            <person name="He Q."/>
            <person name="Yu T."/>
            <person name="Li Q."/>
            <person name="Hong B."/>
        </authorList>
    </citation>
    <scope>NUCLEOTIDE SEQUENCE [LARGE SCALE GENOMIC DNA]</scope>
    <source>
        <strain evidence="2 3">C-1027</strain>
    </source>
</reference>
<dbReference type="InterPro" id="IPR016181">
    <property type="entry name" value="Acyl_CoA_acyltransferase"/>
</dbReference>
<dbReference type="GO" id="GO:0016747">
    <property type="term" value="F:acyltransferase activity, transferring groups other than amino-acyl groups"/>
    <property type="evidence" value="ECO:0007669"/>
    <property type="project" value="InterPro"/>
</dbReference>
<dbReference type="InterPro" id="IPR050276">
    <property type="entry name" value="MshD_Acetyltransferase"/>
</dbReference>
<gene>
    <name evidence="2" type="ORF">WQO_29585</name>
</gene>
<protein>
    <submittedName>
        <fullName evidence="2">Acetyltransferase</fullName>
    </submittedName>
</protein>
<dbReference type="Gene3D" id="3.40.630.30">
    <property type="match status" value="1"/>
</dbReference>
<name>A0A0U3D9J4_STRGL</name>
<dbReference type="SUPFAM" id="SSF55729">
    <property type="entry name" value="Acyl-CoA N-acyltransferases (Nat)"/>
    <property type="match status" value="1"/>
</dbReference>
<dbReference type="PROSITE" id="PS51186">
    <property type="entry name" value="GNAT"/>
    <property type="match status" value="1"/>
</dbReference>
<accession>A0A0U3D9J4</accession>
<evidence type="ECO:0000313" key="3">
    <source>
        <dbReference type="Proteomes" id="UP000064183"/>
    </source>
</evidence>
<dbReference type="PANTHER" id="PTHR43617:SF2">
    <property type="entry name" value="UPF0039 PROTEIN SLL0451"/>
    <property type="match status" value="1"/>
</dbReference>
<feature type="domain" description="N-acetyltransferase" evidence="1">
    <location>
        <begin position="17"/>
        <end position="186"/>
    </location>
</feature>
<dbReference type="InterPro" id="IPR000182">
    <property type="entry name" value="GNAT_dom"/>
</dbReference>
<dbReference type="STRING" id="1172567.WQO_29585"/>
<dbReference type="Proteomes" id="UP000064183">
    <property type="component" value="Chromosome"/>
</dbReference>
<dbReference type="PANTHER" id="PTHR43617">
    <property type="entry name" value="L-AMINO ACID N-ACETYLTRANSFERASE"/>
    <property type="match status" value="1"/>
</dbReference>
<evidence type="ECO:0000259" key="1">
    <source>
        <dbReference type="PROSITE" id="PS51186"/>
    </source>
</evidence>
<dbReference type="AlphaFoldDB" id="A0A0U3D9J4"/>
<dbReference type="KEGG" id="sgb:WQO_29585"/>
<dbReference type="Pfam" id="PF00583">
    <property type="entry name" value="Acetyltransf_1"/>
    <property type="match status" value="1"/>
</dbReference>
<dbReference type="EMBL" id="CP013738">
    <property type="protein sequence ID" value="ALU97124.1"/>
    <property type="molecule type" value="Genomic_DNA"/>
</dbReference>